<name>A0A392QKT7_9FABA</name>
<proteinExistence type="predicted"/>
<evidence type="ECO:0000313" key="2">
    <source>
        <dbReference type="Proteomes" id="UP000265520"/>
    </source>
</evidence>
<protein>
    <submittedName>
        <fullName evidence="1">Uncharacterized protein</fullName>
    </submittedName>
</protein>
<evidence type="ECO:0000313" key="1">
    <source>
        <dbReference type="EMBL" id="MCI24818.1"/>
    </source>
</evidence>
<dbReference type="AlphaFoldDB" id="A0A392QKT7"/>
<reference evidence="1 2" key="1">
    <citation type="journal article" date="2018" name="Front. Plant Sci.">
        <title>Red Clover (Trifolium pratense) and Zigzag Clover (T. medium) - A Picture of Genomic Similarities and Differences.</title>
        <authorList>
            <person name="Dluhosova J."/>
            <person name="Istvanek J."/>
            <person name="Nedelnik J."/>
            <person name="Repkova J."/>
        </authorList>
    </citation>
    <scope>NUCLEOTIDE SEQUENCE [LARGE SCALE GENOMIC DNA]</scope>
    <source>
        <strain evidence="2">cv. 10/8</strain>
        <tissue evidence="1">Leaf</tissue>
    </source>
</reference>
<dbReference type="Proteomes" id="UP000265520">
    <property type="component" value="Unassembled WGS sequence"/>
</dbReference>
<feature type="non-terminal residue" evidence="1">
    <location>
        <position position="43"/>
    </location>
</feature>
<accession>A0A392QKT7</accession>
<comment type="caution">
    <text evidence="1">The sequence shown here is derived from an EMBL/GenBank/DDBJ whole genome shotgun (WGS) entry which is preliminary data.</text>
</comment>
<dbReference type="EMBL" id="LXQA010143734">
    <property type="protein sequence ID" value="MCI24818.1"/>
    <property type="molecule type" value="Genomic_DNA"/>
</dbReference>
<organism evidence="1 2">
    <name type="scientific">Trifolium medium</name>
    <dbReference type="NCBI Taxonomy" id="97028"/>
    <lineage>
        <taxon>Eukaryota</taxon>
        <taxon>Viridiplantae</taxon>
        <taxon>Streptophyta</taxon>
        <taxon>Embryophyta</taxon>
        <taxon>Tracheophyta</taxon>
        <taxon>Spermatophyta</taxon>
        <taxon>Magnoliopsida</taxon>
        <taxon>eudicotyledons</taxon>
        <taxon>Gunneridae</taxon>
        <taxon>Pentapetalae</taxon>
        <taxon>rosids</taxon>
        <taxon>fabids</taxon>
        <taxon>Fabales</taxon>
        <taxon>Fabaceae</taxon>
        <taxon>Papilionoideae</taxon>
        <taxon>50 kb inversion clade</taxon>
        <taxon>NPAAA clade</taxon>
        <taxon>Hologalegina</taxon>
        <taxon>IRL clade</taxon>
        <taxon>Trifolieae</taxon>
        <taxon>Trifolium</taxon>
    </lineage>
</organism>
<keyword evidence="2" id="KW-1185">Reference proteome</keyword>
<sequence length="43" mass="4743">MLGGQCNKCSYYQVPPSDDGDIIEQVVMMNDDSGEIIELSSNF</sequence>